<feature type="region of interest" description="Disordered" evidence="1">
    <location>
        <begin position="70"/>
        <end position="107"/>
    </location>
</feature>
<feature type="signal peptide" evidence="2">
    <location>
        <begin position="1"/>
        <end position="20"/>
    </location>
</feature>
<protein>
    <submittedName>
        <fullName evidence="3">DUF4148 domain-containing protein</fullName>
    </submittedName>
</protein>
<comment type="caution">
    <text evidence="3">The sequence shown here is derived from an EMBL/GenBank/DDBJ whole genome shotgun (WGS) entry which is preliminary data.</text>
</comment>
<keyword evidence="2" id="KW-0732">Signal</keyword>
<evidence type="ECO:0000256" key="1">
    <source>
        <dbReference type="SAM" id="MobiDB-lite"/>
    </source>
</evidence>
<organism evidence="3 4">
    <name type="scientific">Paraburkholderia bengalensis</name>
    <dbReference type="NCBI Taxonomy" id="2747562"/>
    <lineage>
        <taxon>Bacteria</taxon>
        <taxon>Pseudomonadati</taxon>
        <taxon>Pseudomonadota</taxon>
        <taxon>Betaproteobacteria</taxon>
        <taxon>Burkholderiales</taxon>
        <taxon>Burkholderiaceae</taxon>
        <taxon>Paraburkholderia</taxon>
    </lineage>
</organism>
<evidence type="ECO:0000256" key="2">
    <source>
        <dbReference type="SAM" id="SignalP"/>
    </source>
</evidence>
<accession>A0ABU8J4A8</accession>
<sequence>MRSTVIATAAALALSLPVAAFSQTDSTVTRAQVRAELQQLEQAGYDPSRGEDPTYPVDIQAAEARVWSEKGTTGYGGVTSGTSGSGARAVSRPASTEDMKQLYFGGE</sequence>
<gene>
    <name evidence="3" type="ORF">H3V53_37270</name>
</gene>
<dbReference type="InterPro" id="IPR025421">
    <property type="entry name" value="DUF4148"/>
</dbReference>
<dbReference type="Proteomes" id="UP001386437">
    <property type="component" value="Unassembled WGS sequence"/>
</dbReference>
<dbReference type="Pfam" id="PF13663">
    <property type="entry name" value="DUF4148"/>
    <property type="match status" value="1"/>
</dbReference>
<reference evidence="3 4" key="1">
    <citation type="journal article" date="2022" name="Arch. Microbiol.">
        <title>Paraburkholderia bengalensis sp. nov. isolated from roots of Oryza sativa, IR64.</title>
        <authorList>
            <person name="Nag P."/>
            <person name="Mondal N."/>
            <person name="Sarkar J."/>
            <person name="Das S."/>
        </authorList>
    </citation>
    <scope>NUCLEOTIDE SEQUENCE [LARGE SCALE GENOMIC DNA]</scope>
    <source>
        <strain evidence="3 4">IR64_4_BI</strain>
    </source>
</reference>
<feature type="chain" id="PRO_5045176809" evidence="2">
    <location>
        <begin position="21"/>
        <end position="107"/>
    </location>
</feature>
<feature type="compositionally biased region" description="Low complexity" evidence="1">
    <location>
        <begin position="80"/>
        <end position="92"/>
    </location>
</feature>
<keyword evidence="4" id="KW-1185">Reference proteome</keyword>
<evidence type="ECO:0000313" key="3">
    <source>
        <dbReference type="EMBL" id="MEI6002561.1"/>
    </source>
</evidence>
<dbReference type="EMBL" id="JACFYJ010000119">
    <property type="protein sequence ID" value="MEI6002561.1"/>
    <property type="molecule type" value="Genomic_DNA"/>
</dbReference>
<evidence type="ECO:0000313" key="4">
    <source>
        <dbReference type="Proteomes" id="UP001386437"/>
    </source>
</evidence>
<dbReference type="RefSeq" id="WP_336602174.1">
    <property type="nucleotide sequence ID" value="NZ_JACFYJ010000119.1"/>
</dbReference>
<name>A0ABU8J4A8_9BURK</name>
<proteinExistence type="predicted"/>